<dbReference type="InterPro" id="IPR036013">
    <property type="entry name" value="Band_7/SPFH_dom_sf"/>
</dbReference>
<organism evidence="3 4">
    <name type="scientific">Anaerovibrio slackiae</name>
    <dbReference type="NCBI Taxonomy" id="2652309"/>
    <lineage>
        <taxon>Bacteria</taxon>
        <taxon>Bacillati</taxon>
        <taxon>Bacillota</taxon>
        <taxon>Negativicutes</taxon>
        <taxon>Selenomonadales</taxon>
        <taxon>Selenomonadaceae</taxon>
        <taxon>Anaerovibrio</taxon>
    </lineage>
</organism>
<dbReference type="PANTHER" id="PTHR23222:SF0">
    <property type="entry name" value="PROHIBITIN 1"/>
    <property type="match status" value="1"/>
</dbReference>
<dbReference type="GO" id="GO:0016020">
    <property type="term" value="C:membrane"/>
    <property type="evidence" value="ECO:0007669"/>
    <property type="project" value="InterPro"/>
</dbReference>
<dbReference type="SMART" id="SM00244">
    <property type="entry name" value="PHB"/>
    <property type="match status" value="1"/>
</dbReference>
<proteinExistence type="predicted"/>
<accession>A0A6I2UBQ2</accession>
<dbReference type="Pfam" id="PF01145">
    <property type="entry name" value="Band_7"/>
    <property type="match status" value="1"/>
</dbReference>
<evidence type="ECO:0000313" key="4">
    <source>
        <dbReference type="Proteomes" id="UP000433181"/>
    </source>
</evidence>
<feature type="coiled-coil region" evidence="1">
    <location>
        <begin position="202"/>
        <end position="231"/>
    </location>
</feature>
<dbReference type="SUPFAM" id="SSF117892">
    <property type="entry name" value="Band 7/SPFH domain"/>
    <property type="match status" value="1"/>
</dbReference>
<name>A0A6I2UBQ2_9FIRM</name>
<dbReference type="InterPro" id="IPR000163">
    <property type="entry name" value="Prohibitin"/>
</dbReference>
<reference evidence="3 4" key="1">
    <citation type="submission" date="2019-08" db="EMBL/GenBank/DDBJ databases">
        <title>In-depth cultivation of the pig gut microbiome towards novel bacterial diversity and tailored functional studies.</title>
        <authorList>
            <person name="Wylensek D."/>
            <person name="Hitch T.C.A."/>
            <person name="Clavel T."/>
        </authorList>
    </citation>
    <scope>NUCLEOTIDE SEQUENCE [LARGE SCALE GENOMIC DNA]</scope>
    <source>
        <strain evidence="3 4">WCA-693-APC-5D-A</strain>
    </source>
</reference>
<evidence type="ECO:0000256" key="1">
    <source>
        <dbReference type="SAM" id="Coils"/>
    </source>
</evidence>
<keyword evidence="1" id="KW-0175">Coiled coil</keyword>
<dbReference type="EMBL" id="VUNR01000005">
    <property type="protein sequence ID" value="MSU08167.1"/>
    <property type="molecule type" value="Genomic_DNA"/>
</dbReference>
<comment type="caution">
    <text evidence="3">The sequence shown here is derived from an EMBL/GenBank/DDBJ whole genome shotgun (WGS) entry which is preliminary data.</text>
</comment>
<dbReference type="RefSeq" id="WP_154406323.1">
    <property type="nucleotide sequence ID" value="NZ_VUNR01000005.1"/>
</dbReference>
<dbReference type="GeneID" id="96778080"/>
<evidence type="ECO:0000313" key="3">
    <source>
        <dbReference type="EMBL" id="MSU08167.1"/>
    </source>
</evidence>
<dbReference type="PANTHER" id="PTHR23222">
    <property type="entry name" value="PROHIBITIN"/>
    <property type="match status" value="1"/>
</dbReference>
<dbReference type="CDD" id="cd03401">
    <property type="entry name" value="SPFH_prohibitin"/>
    <property type="match status" value="1"/>
</dbReference>
<feature type="domain" description="Band 7" evidence="2">
    <location>
        <begin position="26"/>
        <end position="203"/>
    </location>
</feature>
<sequence>MSNNGKIGMTGIAVAMMLAIGLGATASYKVDPGYAGVVYNMDGGLEEETLGQGFHMVLPWKKVIEYPVSTETVYYTKSNDDGEQVDNSINVNTKDGKQVNVSVTYAYHMDEAMLPSVFEKFRGQKASAIEAGYMKNEMYQAINEVTSQYSLMELVGNKRPQINEEILRKFRSSLEQYGIIIETFNLSDVVPDEQTKTAIQAVVDAQNALEKAKVEKEQAEVEAEKARVAAKGKADAEIIEAEGTANANAKLQQSLTPLIVEQRKLEKWDGKLPGIVAGNSNLLIQP</sequence>
<evidence type="ECO:0000259" key="2">
    <source>
        <dbReference type="SMART" id="SM00244"/>
    </source>
</evidence>
<gene>
    <name evidence="3" type="ORF">FYJ84_04060</name>
</gene>
<dbReference type="Proteomes" id="UP000433181">
    <property type="component" value="Unassembled WGS sequence"/>
</dbReference>
<dbReference type="Gene3D" id="3.30.479.30">
    <property type="entry name" value="Band 7 domain"/>
    <property type="match status" value="1"/>
</dbReference>
<dbReference type="InterPro" id="IPR001107">
    <property type="entry name" value="Band_7"/>
</dbReference>
<keyword evidence="4" id="KW-1185">Reference proteome</keyword>
<protein>
    <submittedName>
        <fullName evidence="3">Prohibitin family protein</fullName>
    </submittedName>
</protein>
<dbReference type="AlphaFoldDB" id="A0A6I2UBQ2"/>